<dbReference type="GO" id="GO:0016301">
    <property type="term" value="F:kinase activity"/>
    <property type="evidence" value="ECO:0007669"/>
    <property type="project" value="UniProtKB-KW"/>
</dbReference>
<evidence type="ECO:0000313" key="1">
    <source>
        <dbReference type="EMBL" id="EMS13566.1"/>
    </source>
</evidence>
<name>M7W6Q9_ENTHI</name>
<protein>
    <submittedName>
        <fullName evidence="1">Protein kinase domain containing protein</fullName>
    </submittedName>
</protein>
<dbReference type="EMBL" id="KB638169">
    <property type="protein sequence ID" value="EMS13566.1"/>
    <property type="molecule type" value="Genomic_DNA"/>
</dbReference>
<organism evidence="1 2">
    <name type="scientific">Entamoeba histolytica HM-3:IMSS</name>
    <dbReference type="NCBI Taxonomy" id="885315"/>
    <lineage>
        <taxon>Eukaryota</taxon>
        <taxon>Amoebozoa</taxon>
        <taxon>Evosea</taxon>
        <taxon>Archamoebae</taxon>
        <taxon>Mastigamoebida</taxon>
        <taxon>Entamoebidae</taxon>
        <taxon>Entamoeba</taxon>
    </lineage>
</organism>
<dbReference type="Proteomes" id="UP000030780">
    <property type="component" value="Unassembled WGS sequence"/>
</dbReference>
<feature type="non-terminal residue" evidence="1">
    <location>
        <position position="1"/>
    </location>
</feature>
<keyword evidence="1" id="KW-0808">Transferase</keyword>
<proteinExistence type="predicted"/>
<dbReference type="VEuPathDB" id="AmoebaDB:KM1_160940"/>
<sequence>DCMCEDGYFLEDETYSVKCVSSCLIDGCKTGCYTPDECGYCDEKWCCLDCL</sequence>
<accession>M7W6Q9</accession>
<gene>
    <name evidence="1" type="ORF">KM1_160940</name>
</gene>
<reference evidence="1 2" key="1">
    <citation type="submission" date="2013-01" db="EMBL/GenBank/DDBJ databases">
        <authorList>
            <person name="Inman J."/>
            <person name="Zafar N."/>
            <person name="Lorenzi H."/>
            <person name="Caler E."/>
        </authorList>
    </citation>
    <scope>NUCLEOTIDE SEQUENCE [LARGE SCALE GENOMIC DNA]</scope>
    <source>
        <strain evidence="1 2">HM-3:IMSS</strain>
    </source>
</reference>
<dbReference type="AlphaFoldDB" id="M7W6Q9"/>
<evidence type="ECO:0000313" key="2">
    <source>
        <dbReference type="Proteomes" id="UP000030780"/>
    </source>
</evidence>
<keyword evidence="1" id="KW-0418">Kinase</keyword>